<dbReference type="PROSITE" id="PS50968">
    <property type="entry name" value="BIOTINYL_LIPOYL"/>
    <property type="match status" value="1"/>
</dbReference>
<dbReference type="GO" id="GO:0003989">
    <property type="term" value="F:acetyl-CoA carboxylase activity"/>
    <property type="evidence" value="ECO:0007669"/>
    <property type="project" value="UniProtKB-EC"/>
</dbReference>
<dbReference type="Pfam" id="PF02785">
    <property type="entry name" value="Biotin_carb_C"/>
    <property type="match status" value="1"/>
</dbReference>
<dbReference type="PROSITE" id="PS00188">
    <property type="entry name" value="BIOTIN"/>
    <property type="match status" value="1"/>
</dbReference>
<feature type="domain" description="Biotin carboxylation" evidence="18">
    <location>
        <begin position="32"/>
        <end position="538"/>
    </location>
</feature>
<dbReference type="GO" id="GO:0004075">
    <property type="term" value="F:biotin carboxylase activity"/>
    <property type="evidence" value="ECO:0007669"/>
    <property type="project" value="UniProtKB-EC"/>
</dbReference>
<keyword evidence="11" id="KW-0511">Multifunctional enzyme</keyword>
<evidence type="ECO:0000313" key="22">
    <source>
        <dbReference type="Proteomes" id="UP000245699"/>
    </source>
</evidence>
<dbReference type="GO" id="GO:2001295">
    <property type="term" value="P:malonyl-CoA biosynthetic process"/>
    <property type="evidence" value="ECO:0007669"/>
    <property type="project" value="UniProtKB-UniPathway"/>
</dbReference>
<dbReference type="Gene3D" id="3.90.226.10">
    <property type="entry name" value="2-enoyl-CoA Hydratase, Chain A, domain 1"/>
    <property type="match status" value="2"/>
</dbReference>
<dbReference type="PROSITE" id="PS00866">
    <property type="entry name" value="CPSASE_1"/>
    <property type="match status" value="1"/>
</dbReference>
<dbReference type="InterPro" id="IPR016185">
    <property type="entry name" value="PreATP-grasp_dom_sf"/>
</dbReference>
<dbReference type="PANTHER" id="PTHR45728">
    <property type="entry name" value="ACETYL-COA CARBOXYLASE, ISOFORM A"/>
    <property type="match status" value="1"/>
</dbReference>
<dbReference type="FunFam" id="3.30.1490.20:FF:000003">
    <property type="entry name" value="acetyl-CoA carboxylase isoform X1"/>
    <property type="match status" value="1"/>
</dbReference>
<evidence type="ECO:0000256" key="13">
    <source>
        <dbReference type="ARBA" id="ARBA00048600"/>
    </source>
</evidence>
<dbReference type="Gene3D" id="3.40.50.20">
    <property type="match status" value="1"/>
</dbReference>
<dbReference type="InterPro" id="IPR011053">
    <property type="entry name" value="Single_hybrid_motif"/>
</dbReference>
<dbReference type="GO" id="GO:0005524">
    <property type="term" value="F:ATP binding"/>
    <property type="evidence" value="ECO:0007669"/>
    <property type="project" value="UniProtKB-UniRule"/>
</dbReference>
<evidence type="ECO:0000256" key="12">
    <source>
        <dbReference type="ARBA" id="ARBA00048065"/>
    </source>
</evidence>
<dbReference type="STRING" id="61424.A0A2T9Z2X4"/>
<dbReference type="InterPro" id="IPR005479">
    <property type="entry name" value="CPAse_ATP-bd"/>
</dbReference>
<dbReference type="Pfam" id="PF01039">
    <property type="entry name" value="Carboxyl_trans"/>
    <property type="match status" value="1"/>
</dbReference>
<dbReference type="UniPathway" id="UPA00655">
    <property type="reaction ID" value="UER00711"/>
</dbReference>
<protein>
    <submittedName>
        <fullName evidence="21">Uncharacterized protein</fullName>
    </submittedName>
</protein>
<dbReference type="PROSITE" id="PS50979">
    <property type="entry name" value="BC"/>
    <property type="match status" value="1"/>
</dbReference>
<dbReference type="Pfam" id="PF00364">
    <property type="entry name" value="Biotin_lipoyl"/>
    <property type="match status" value="1"/>
</dbReference>
<dbReference type="FunFam" id="2.40.50.100:FF:000005">
    <property type="entry name" value="Acetyl-CoA carboxylase 1"/>
    <property type="match status" value="1"/>
</dbReference>
<dbReference type="PROSITE" id="PS00867">
    <property type="entry name" value="CPSASE_2"/>
    <property type="match status" value="1"/>
</dbReference>
<dbReference type="InterPro" id="IPR005482">
    <property type="entry name" value="Biotin_COase_C"/>
</dbReference>
<feature type="compositionally biased region" description="Polar residues" evidence="15">
    <location>
        <begin position="1193"/>
        <end position="1202"/>
    </location>
</feature>
<dbReference type="Gene3D" id="2.40.460.10">
    <property type="entry name" value="Biotin dependent carboxylase carboxyltransferase"/>
    <property type="match status" value="1"/>
</dbReference>
<dbReference type="OrthoDB" id="14612at2759"/>
<evidence type="ECO:0000259" key="18">
    <source>
        <dbReference type="PROSITE" id="PS50979"/>
    </source>
</evidence>
<comment type="catalytic activity">
    <reaction evidence="13">
        <text>N(6)-biotinyl-L-lysyl-[protein] + hydrogencarbonate + ATP = N(6)-carboxybiotinyl-L-lysyl-[protein] + ADP + phosphate + H(+)</text>
        <dbReference type="Rhea" id="RHEA:13501"/>
        <dbReference type="Rhea" id="RHEA-COMP:10505"/>
        <dbReference type="Rhea" id="RHEA-COMP:10506"/>
        <dbReference type="ChEBI" id="CHEBI:15378"/>
        <dbReference type="ChEBI" id="CHEBI:17544"/>
        <dbReference type="ChEBI" id="CHEBI:30616"/>
        <dbReference type="ChEBI" id="CHEBI:43474"/>
        <dbReference type="ChEBI" id="CHEBI:83144"/>
        <dbReference type="ChEBI" id="CHEBI:83145"/>
        <dbReference type="ChEBI" id="CHEBI:456216"/>
        <dbReference type="EC" id="6.3.4.14"/>
    </reaction>
</comment>
<evidence type="ECO:0000259" key="19">
    <source>
        <dbReference type="PROSITE" id="PS50980"/>
    </source>
</evidence>
<dbReference type="InterPro" id="IPR029045">
    <property type="entry name" value="ClpP/crotonase-like_dom_sf"/>
</dbReference>
<dbReference type="Gene3D" id="3.30.1490.20">
    <property type="entry name" value="ATP-grasp fold, A domain"/>
    <property type="match status" value="1"/>
</dbReference>
<evidence type="ECO:0000259" key="17">
    <source>
        <dbReference type="PROSITE" id="PS50975"/>
    </source>
</evidence>
<dbReference type="SMART" id="SM00878">
    <property type="entry name" value="Biotin_carb_C"/>
    <property type="match status" value="1"/>
</dbReference>
<name>A0A2T9Z2X4_9FUNG</name>
<dbReference type="SUPFAM" id="SSF56059">
    <property type="entry name" value="Glutathione synthetase ATP-binding domain-like"/>
    <property type="match status" value="1"/>
</dbReference>
<gene>
    <name evidence="21" type="ORF">BB559_001149</name>
</gene>
<dbReference type="EMBL" id="MBFT01000061">
    <property type="protein sequence ID" value="PVU98937.1"/>
    <property type="molecule type" value="Genomic_DNA"/>
</dbReference>
<comment type="caution">
    <text evidence="21">The sequence shown here is derived from an EMBL/GenBank/DDBJ whole genome shotgun (WGS) entry which is preliminary data.</text>
</comment>
<dbReference type="GO" id="GO:0006633">
    <property type="term" value="P:fatty acid biosynthetic process"/>
    <property type="evidence" value="ECO:0007669"/>
    <property type="project" value="UniProtKB-KW"/>
</dbReference>
<reference evidence="21 22" key="1">
    <citation type="journal article" date="2018" name="MBio">
        <title>Comparative Genomics Reveals the Core Gene Toolbox for the Fungus-Insect Symbiosis.</title>
        <authorList>
            <person name="Wang Y."/>
            <person name="Stata M."/>
            <person name="Wang W."/>
            <person name="Stajich J.E."/>
            <person name="White M.M."/>
            <person name="Moncalvo J.M."/>
        </authorList>
    </citation>
    <scope>NUCLEOTIDE SEQUENCE [LARGE SCALE GENOMIC DNA]</scope>
    <source>
        <strain evidence="21 22">AUS-77-4</strain>
    </source>
</reference>
<keyword evidence="8" id="KW-0443">Lipid metabolism</keyword>
<dbReference type="SUPFAM" id="SSF52440">
    <property type="entry name" value="PreATP-grasp domain"/>
    <property type="match status" value="1"/>
</dbReference>
<keyword evidence="22" id="KW-1185">Reference proteome</keyword>
<comment type="catalytic activity">
    <reaction evidence="12">
        <text>hydrogencarbonate + acetyl-CoA + ATP = malonyl-CoA + ADP + phosphate + H(+)</text>
        <dbReference type="Rhea" id="RHEA:11308"/>
        <dbReference type="ChEBI" id="CHEBI:15378"/>
        <dbReference type="ChEBI" id="CHEBI:17544"/>
        <dbReference type="ChEBI" id="CHEBI:30616"/>
        <dbReference type="ChEBI" id="CHEBI:43474"/>
        <dbReference type="ChEBI" id="CHEBI:57288"/>
        <dbReference type="ChEBI" id="CHEBI:57384"/>
        <dbReference type="ChEBI" id="CHEBI:456216"/>
        <dbReference type="EC" id="6.4.1.2"/>
    </reaction>
</comment>
<dbReference type="InterPro" id="IPR001882">
    <property type="entry name" value="Biotin_BS"/>
</dbReference>
<evidence type="ECO:0000256" key="10">
    <source>
        <dbReference type="ARBA" id="ARBA00023267"/>
    </source>
</evidence>
<dbReference type="GO" id="GO:0005739">
    <property type="term" value="C:mitochondrion"/>
    <property type="evidence" value="ECO:0007669"/>
    <property type="project" value="TreeGrafter"/>
</dbReference>
<dbReference type="Gene3D" id="3.90.1770.10">
    <property type="entry name" value="PreATP-grasp domain"/>
    <property type="match status" value="1"/>
</dbReference>
<dbReference type="InterPro" id="IPR011054">
    <property type="entry name" value="Rudment_hybrid_motif"/>
</dbReference>
<dbReference type="SUPFAM" id="SSF51230">
    <property type="entry name" value="Single hybrid motif"/>
    <property type="match status" value="1"/>
</dbReference>
<evidence type="ECO:0000256" key="5">
    <source>
        <dbReference type="ARBA" id="ARBA00022741"/>
    </source>
</evidence>
<evidence type="ECO:0000256" key="11">
    <source>
        <dbReference type="ARBA" id="ARBA00023268"/>
    </source>
</evidence>
<keyword evidence="4" id="KW-0436">Ligase</keyword>
<evidence type="ECO:0000256" key="6">
    <source>
        <dbReference type="ARBA" id="ARBA00022832"/>
    </source>
</evidence>
<dbReference type="GO" id="GO:0046872">
    <property type="term" value="F:metal ion binding"/>
    <property type="evidence" value="ECO:0007669"/>
    <property type="project" value="InterPro"/>
</dbReference>
<dbReference type="InterPro" id="IPR013537">
    <property type="entry name" value="AcCoA_COase_cen"/>
</dbReference>
<feature type="region of interest" description="Disordered" evidence="15">
    <location>
        <begin position="1179"/>
        <end position="1212"/>
    </location>
</feature>
<dbReference type="Gene3D" id="3.30.470.20">
    <property type="entry name" value="ATP-grasp fold, B domain"/>
    <property type="match status" value="1"/>
</dbReference>
<dbReference type="InterPro" id="IPR013815">
    <property type="entry name" value="ATP_grasp_subdomain_1"/>
</dbReference>
<dbReference type="InterPro" id="IPR011762">
    <property type="entry name" value="COA_CT_N"/>
</dbReference>
<keyword evidence="10" id="KW-0092">Biotin</keyword>
<comment type="cofactor">
    <cofactor evidence="1">
        <name>biotin</name>
        <dbReference type="ChEBI" id="CHEBI:57586"/>
    </cofactor>
</comment>
<dbReference type="Gene3D" id="2.40.50.100">
    <property type="match status" value="1"/>
</dbReference>
<proteinExistence type="predicted"/>
<evidence type="ECO:0000256" key="7">
    <source>
        <dbReference type="ARBA" id="ARBA00022840"/>
    </source>
</evidence>
<evidence type="ECO:0000256" key="8">
    <source>
        <dbReference type="ARBA" id="ARBA00023098"/>
    </source>
</evidence>
<dbReference type="InterPro" id="IPR011763">
    <property type="entry name" value="COA_CT_C"/>
</dbReference>
<evidence type="ECO:0000313" key="21">
    <source>
        <dbReference type="EMBL" id="PVU98937.1"/>
    </source>
</evidence>
<dbReference type="SUPFAM" id="SSF51246">
    <property type="entry name" value="Rudiment single hybrid motif"/>
    <property type="match status" value="1"/>
</dbReference>
<dbReference type="Pfam" id="PF00289">
    <property type="entry name" value="Biotin_carb_N"/>
    <property type="match status" value="1"/>
</dbReference>
<keyword evidence="7 14" id="KW-0067">ATP-binding</keyword>
<feature type="domain" description="Lipoyl-binding" evidence="16">
    <location>
        <begin position="665"/>
        <end position="739"/>
    </location>
</feature>
<dbReference type="InterPro" id="IPR049076">
    <property type="entry name" value="ACCA"/>
</dbReference>
<comment type="pathway">
    <text evidence="2">Lipid metabolism; malonyl-CoA biosynthesis; malonyl-CoA from acetyl-CoA: step 1/1.</text>
</comment>
<evidence type="ECO:0000259" key="20">
    <source>
        <dbReference type="PROSITE" id="PS50989"/>
    </source>
</evidence>
<dbReference type="Proteomes" id="UP000245699">
    <property type="component" value="Unassembled WGS sequence"/>
</dbReference>
<keyword evidence="6" id="KW-0276">Fatty acid metabolism</keyword>
<keyword evidence="9" id="KW-0275">Fatty acid biosynthesis</keyword>
<feature type="domain" description="CoA carboxyltransferase C-terminal" evidence="20">
    <location>
        <begin position="1855"/>
        <end position="2169"/>
    </location>
</feature>
<organism evidence="21 22">
    <name type="scientific">Furculomyces boomerangus</name>
    <dbReference type="NCBI Taxonomy" id="61424"/>
    <lineage>
        <taxon>Eukaryota</taxon>
        <taxon>Fungi</taxon>
        <taxon>Fungi incertae sedis</taxon>
        <taxon>Zoopagomycota</taxon>
        <taxon>Kickxellomycotina</taxon>
        <taxon>Harpellomycetes</taxon>
        <taxon>Harpellales</taxon>
        <taxon>Harpellaceae</taxon>
        <taxon>Furculomyces</taxon>
    </lineage>
</organism>
<dbReference type="InterPro" id="IPR049074">
    <property type="entry name" value="ACCA_BT"/>
</dbReference>
<dbReference type="PROSITE" id="PS50975">
    <property type="entry name" value="ATP_GRASP"/>
    <property type="match status" value="1"/>
</dbReference>
<dbReference type="FunFam" id="3.40.50.20:FF:000005">
    <property type="entry name" value="acetyl-CoA carboxylase isoform X2"/>
    <property type="match status" value="1"/>
</dbReference>
<evidence type="ECO:0000256" key="4">
    <source>
        <dbReference type="ARBA" id="ARBA00022598"/>
    </source>
</evidence>
<dbReference type="Pfam" id="PF02786">
    <property type="entry name" value="CPSase_L_D2"/>
    <property type="match status" value="1"/>
</dbReference>
<dbReference type="Pfam" id="PF08326">
    <property type="entry name" value="ACC_central"/>
    <property type="match status" value="1"/>
</dbReference>
<evidence type="ECO:0000256" key="1">
    <source>
        <dbReference type="ARBA" id="ARBA00001953"/>
    </source>
</evidence>
<accession>A0A2T9Z2X4</accession>
<evidence type="ECO:0000259" key="16">
    <source>
        <dbReference type="PROSITE" id="PS50968"/>
    </source>
</evidence>
<evidence type="ECO:0000256" key="3">
    <source>
        <dbReference type="ARBA" id="ARBA00022516"/>
    </source>
</evidence>
<dbReference type="InterPro" id="IPR005481">
    <property type="entry name" value="BC-like_N"/>
</dbReference>
<dbReference type="InterPro" id="IPR000089">
    <property type="entry name" value="Biotin_lipoyl"/>
</dbReference>
<evidence type="ECO:0000256" key="2">
    <source>
        <dbReference type="ARBA" id="ARBA00004956"/>
    </source>
</evidence>
<evidence type="ECO:0000256" key="15">
    <source>
        <dbReference type="SAM" id="MobiDB-lite"/>
    </source>
</evidence>
<dbReference type="PANTHER" id="PTHR45728:SF3">
    <property type="entry name" value="ACETYL-COA CARBOXYLASE"/>
    <property type="match status" value="1"/>
</dbReference>
<keyword evidence="3" id="KW-0444">Lipid biosynthesis</keyword>
<feature type="domain" description="CoA carboxyltransferase N-terminal" evidence="19">
    <location>
        <begin position="1506"/>
        <end position="1849"/>
    </location>
</feature>
<evidence type="ECO:0000256" key="14">
    <source>
        <dbReference type="PROSITE-ProRule" id="PRU00409"/>
    </source>
</evidence>
<dbReference type="FunFam" id="3.90.226.10:FF:000010">
    <property type="entry name" value="acetyl-CoA carboxylase isoform X2"/>
    <property type="match status" value="1"/>
</dbReference>
<dbReference type="Pfam" id="PF21385">
    <property type="entry name" value="ACCA_BT"/>
    <property type="match status" value="1"/>
</dbReference>
<dbReference type="InterPro" id="IPR034733">
    <property type="entry name" value="AcCoA_carboxyl_beta"/>
</dbReference>
<keyword evidence="5 14" id="KW-0547">Nucleotide-binding</keyword>
<dbReference type="SUPFAM" id="SSF52096">
    <property type="entry name" value="ClpP/crotonase"/>
    <property type="match status" value="2"/>
</dbReference>
<dbReference type="PROSITE" id="PS50980">
    <property type="entry name" value="COA_CT_NTER"/>
    <property type="match status" value="1"/>
</dbReference>
<feature type="domain" description="ATP-grasp" evidence="17">
    <location>
        <begin position="185"/>
        <end position="381"/>
    </location>
</feature>
<dbReference type="CDD" id="cd06850">
    <property type="entry name" value="biotinyl_domain"/>
    <property type="match status" value="1"/>
</dbReference>
<dbReference type="PROSITE" id="PS50989">
    <property type="entry name" value="COA_CT_CTER"/>
    <property type="match status" value="1"/>
</dbReference>
<dbReference type="InterPro" id="IPR011764">
    <property type="entry name" value="Biotin_carboxylation_dom"/>
</dbReference>
<sequence>MSLDKFIGGNRVQVAEDSIVRDFVVAHGGHTVITKVLIANNGIGAVKEIRSVRQWAYSTFNDERAIKFIAMASPEDLQANAEYIKMADMYVEVPGGSNNNNYSNVDLIVDIAERTGAHAVWAGWGHASENPRLPEKLGQSKNKIVFIGPPSSAMHSLGDKISSTIVAQSAKVPTMPWSGDGIEEIYTNEDGCVNVEEHIYLKATTSSVEEGLQQAKRIGFPVMIKASEGGGGKGIRMCHKEEDFTSLFSMCQNEVPGSPIFIMKLANESRHLEVQILGDQYGNVISLFGRDCSVQRRHQKIIEEAPVTIAPKSTFREMEKAAVRLGKLVGYASAGTIEYLYIPKEDKFYFLELNPRLQVEHPTTEMVSGVNLPAAQLLVAMGIPLSRNQDIRKMYGADINGTSEINFNYDNQNKNQAEPKPNGHVIAVRITAENPEAGFKPSSGTVESLNFKSNPNVWGYFSVAPSGGLHEYADSQFGHIFAFGSSREKARQSMVIALKEILINGEFRTTVGYLITLLELEDFRRNNITTAWLDRLIASHLVAERPDPILTVICGAACRAYQESLKLINECKITIEKGQMLSSSQLINKFNIEFNYDDFRYKFTAYRTGSNTFTLEINDSYVKVELRMLLDGGILVSVNGHSHPCYLRQEVGAIRMQIDEHTVLLEEEVDPTQLRTQSPGKLVRYLVETGTSVEEGQAYAEIEVMKMYMSLVSSEKGVVHFIKPAGSVISAGELLGTLTLADPSKVKKSKPFTQKLPAFGTPHAQGTKPHQRMVHLISEVNNVLEGYYESEPIPEVLKELSTILSLRHEVPYLSIFEIISSLQGRIPISLEKNITFELEKSQKRGTTFPAKVIISHIDNELKKVDLLDFPKVSSAVKPLYDFAELYIGGLKSYENYVYTTILDKFYSVETIFCYKNSEEIIAENLRSIKSKNIDNLITCLKSHAGVETSAKLILEILEINKSSLSNKSNTLNFKYESSLKQLAGLTSRVCSKVALKAREILIDSQIPSVEERERQMEQILTSSVTEYIYGQGIEYHTPSYDVIKNLIDSNYYVFDVLQTFFYHRTHWVRLAAIETYVRRAYHIYSICNIEYMIDARQPFTLCWSFYLPAEAMSMFTPNVAKNKSEMMRILSVSDLSLSAENSSSEGTEIIRHGVMSSFDSFEEMADGFETVLQQLPTGSEASSRSVSPAPFDSRQQLGSTTPRGKPHIAPLSSINTSDKALSVEHRRIRSRLRNVINIAFRIPQDDSLDDEYWQKKLGEFTKSYTSELRQHGVRRITFLLFRSSIQIATLTYRETLDYNEDTTIRHVEPALAYQLELSRLSNYNIIPCLSGNPKLHIYRGISKENPADTRIFIRVLVRQGGLKTELQTVDYLISETDRLLTDILDQLEVLMDQFPNIDCNHLFINFLPIFNLDSSQFEPAYRGFLDRHGDRLFRLRVSASEIKFLVQTGGPDDQPTPIRFCVFNELGFVPKLESYIETLNRETNDWVLQSLDSPPGSLDKVPASHPYKIRDPLQSRRYKAHVMGTAYVYDYPSLFHQALINQWHIVQKRNKKAHQPLVIMKEYELVWNKTENKLEEVSRPPGQSTSGTVAWLFEMFTPECPSGRRIVVIANDITYQAGSFGVDEDLFFYRVTQYARKHGIPRVYLSANSGARVGLASEVIKLFKSSFIDPNYPERGFEYLYLTEEGKQALDKLSEGKSQSVVTEQIVGPDGEIRHKLTAVIGMSGSLGVENLMGSGLIAGETSRAYGDIFTITLVTCRSVGIGAYLVRLGQRTVQNEGHPILLTGNKALNKVLGRDVYTSNLQLGGTQIMYKNGVSHLTAKNDFAGVIKILRWLSFIPPYKGAPIVPAKLLAWDPVERKIEYCPPKGPSDPRNFLNGVEVDGVWQSGFFDRDSFVEVLAGWAQTVVTGRARIGGIPTGVISVETRMVENVTPADPANLSSQEQVTMEAGGVWYPNSAYKTAQSIRDFNNGEGLPLFIFANWRGFSGGQRDMYDQILKFGSYIVDALTEYRQPVFVYIVPNGELRGGAWVVLDSSINSDVMEMYADKTARGGVIEAQGIVEIKFRKPMLIATMERLDPVMKELKNKLNSSGISEFEKNDAKKKIDERIKLLYPVYSQIAVEFADLHDRPGRMHAKKAIRKILEWPNTREYFYHRLRRRLKEDSLRSEIRKVYPNISRSDQIRHLQLWYISDKNQTSDTESIKQIIESEEFRSNWEENDKEIWKWLEENYESFLSRIRGLLRNQKLVELKEIASKNPSFAKDAASMLLSLLDPEAKSKLIESMGDKQQE</sequence>
<dbReference type="InterPro" id="IPR011761">
    <property type="entry name" value="ATP-grasp"/>
</dbReference>
<evidence type="ECO:0000256" key="9">
    <source>
        <dbReference type="ARBA" id="ARBA00023160"/>
    </source>
</evidence>